<dbReference type="GO" id="GO:0140662">
    <property type="term" value="F:ATP-dependent protein folding chaperone"/>
    <property type="evidence" value="ECO:0007669"/>
    <property type="project" value="InterPro"/>
</dbReference>
<comment type="similarity">
    <text evidence="1 6">Belongs to the chaperonin (HSP60) family.</text>
</comment>
<evidence type="ECO:0000256" key="1">
    <source>
        <dbReference type="ARBA" id="ARBA00006607"/>
    </source>
</evidence>
<dbReference type="GO" id="GO:0042026">
    <property type="term" value="P:protein refolding"/>
    <property type="evidence" value="ECO:0007669"/>
    <property type="project" value="InterPro"/>
</dbReference>
<accession>A0AAQ0EM67</accession>
<dbReference type="Gene3D" id="3.30.260.10">
    <property type="entry name" value="TCP-1-like chaperonin intermediate domain"/>
    <property type="match status" value="1"/>
</dbReference>
<dbReference type="NCBIfam" id="NF038370">
    <property type="entry name" value="GroEL2_Chlamy"/>
    <property type="match status" value="1"/>
</dbReference>
<dbReference type="Pfam" id="PF00118">
    <property type="entry name" value="Cpn60_TCP1"/>
    <property type="match status" value="2"/>
</dbReference>
<dbReference type="Gene3D" id="1.10.560.10">
    <property type="entry name" value="GroEL-like equatorial domain"/>
    <property type="match status" value="1"/>
</dbReference>
<dbReference type="GO" id="GO:0016853">
    <property type="term" value="F:isomerase activity"/>
    <property type="evidence" value="ECO:0007669"/>
    <property type="project" value="UniProtKB-KW"/>
</dbReference>
<protein>
    <recommendedName>
        <fullName evidence="7">60 kDa chaperonin</fullName>
    </recommendedName>
</protein>
<evidence type="ECO:0000313" key="8">
    <source>
        <dbReference type="EMBL" id="QYC74585.1"/>
    </source>
</evidence>
<evidence type="ECO:0000256" key="5">
    <source>
        <dbReference type="ARBA" id="ARBA00023235"/>
    </source>
</evidence>
<dbReference type="InterPro" id="IPR001844">
    <property type="entry name" value="Cpn60/GroEL"/>
</dbReference>
<sequence>MANSFRNQKQGLQAVLRAARVISQMFSQTIGPYGFGTIVHHVPPPKITHDSQRMLKDFVLPDVFENLGVKLIRDAALQTRNRFGDGAKTTSLLIEALLEEGIASIQQGIDPQEFRRGMLFAEKHMQEIFSRETFSITDPEHSVCVSSIARRFHPDVATVLANAVRYGGKNGYYILEETGGKSEHWFAEEHAVWDFGYASPYFITHAETGTVEYSQVYILVSESPLHSLDPSFVSFLEAVVQAGKTPLIILAEAFDRELLTMLEINHMEGGFPVCAVRVGGKHARESLEDIAVLTGASLLSEVSLKKDLQEIMTHCLGFVEGICISSTSFCIPREVKNEKRWAEHCSLLQDKLEHLHGEEARESLRKRLARISSGEVRICLTEKCLHQEELAYITSSVQAMTECLRSGCLPGGGCSFIRAAREISVPESLSFGEQEGFIAVLRAVERPFRAIVAKSGRTVEEVFSQVFSQADWRVGFNGLSGAIEDIVAQGICDGASCVQHTLRHAVGIVGVLLTSALFFASQEAVFGEELPEE</sequence>
<evidence type="ECO:0000256" key="2">
    <source>
        <dbReference type="ARBA" id="ARBA00022741"/>
    </source>
</evidence>
<evidence type="ECO:0000256" key="4">
    <source>
        <dbReference type="ARBA" id="ARBA00023186"/>
    </source>
</evidence>
<dbReference type="EMBL" id="CP063185">
    <property type="protein sequence ID" value="QYC74585.1"/>
    <property type="molecule type" value="Genomic_DNA"/>
</dbReference>
<dbReference type="PRINTS" id="PR00298">
    <property type="entry name" value="CHAPERONIN60"/>
</dbReference>
<comment type="subunit">
    <text evidence="7">Forms a cylinder of 14 subunits composed of two heptameric rings stacked back-to-back. Interacts with the co-chaperonin GroES.</text>
</comment>
<keyword evidence="3" id="KW-0067">ATP-binding</keyword>
<name>A0AAQ0EM67_9CHLA</name>
<dbReference type="InterPro" id="IPR002423">
    <property type="entry name" value="Cpn60/GroEL/TCP-1"/>
</dbReference>
<dbReference type="InterPro" id="IPR027413">
    <property type="entry name" value="GROEL-like_equatorial_sf"/>
</dbReference>
<dbReference type="InterPro" id="IPR027410">
    <property type="entry name" value="TCP-1-like_intermed_sf"/>
</dbReference>
<dbReference type="SUPFAM" id="SSF48592">
    <property type="entry name" value="GroEL equatorial domain-like"/>
    <property type="match status" value="1"/>
</dbReference>
<dbReference type="InterPro" id="IPR027409">
    <property type="entry name" value="GroEL-like_apical_dom_sf"/>
</dbReference>
<comment type="function">
    <text evidence="7">Together with its co-chaperonin GroES, plays an essential role in assisting protein folding. The GroEL-GroES system forms a nano-cage that allows encapsulation of the non-native substrate proteins and provides a physical environment optimized to promote and accelerate protein folding.</text>
</comment>
<proteinExistence type="inferred from homology"/>
<evidence type="ECO:0000256" key="7">
    <source>
        <dbReference type="RuleBase" id="RU000419"/>
    </source>
</evidence>
<evidence type="ECO:0000313" key="9">
    <source>
        <dbReference type="Proteomes" id="UP000825134"/>
    </source>
</evidence>
<evidence type="ECO:0000256" key="6">
    <source>
        <dbReference type="RuleBase" id="RU000418"/>
    </source>
</evidence>
<dbReference type="PANTHER" id="PTHR45633">
    <property type="entry name" value="60 KDA HEAT SHOCK PROTEIN, MITOCHONDRIAL"/>
    <property type="match status" value="1"/>
</dbReference>
<dbReference type="AlphaFoldDB" id="A0AAQ0EM67"/>
<dbReference type="RefSeq" id="WP_080129689.1">
    <property type="nucleotide sequence ID" value="NZ_CP063064.1"/>
</dbReference>
<dbReference type="Gene3D" id="3.50.7.10">
    <property type="entry name" value="GroEL"/>
    <property type="match status" value="1"/>
</dbReference>
<dbReference type="FunFam" id="3.50.7.10:FF:000001">
    <property type="entry name" value="60 kDa chaperonin"/>
    <property type="match status" value="1"/>
</dbReference>
<dbReference type="GO" id="GO:0005524">
    <property type="term" value="F:ATP binding"/>
    <property type="evidence" value="ECO:0007669"/>
    <property type="project" value="UniProtKB-KW"/>
</dbReference>
<organism evidence="8 9">
    <name type="scientific">Chlamydia suis</name>
    <dbReference type="NCBI Taxonomy" id="83559"/>
    <lineage>
        <taxon>Bacteria</taxon>
        <taxon>Pseudomonadati</taxon>
        <taxon>Chlamydiota</taxon>
        <taxon>Chlamydiia</taxon>
        <taxon>Chlamydiales</taxon>
        <taxon>Chlamydiaceae</taxon>
        <taxon>Chlamydia/Chlamydophila group</taxon>
        <taxon>Chlamydia</taxon>
    </lineage>
</organism>
<dbReference type="SUPFAM" id="SSF52029">
    <property type="entry name" value="GroEL apical domain-like"/>
    <property type="match status" value="1"/>
</dbReference>
<dbReference type="Proteomes" id="UP000825134">
    <property type="component" value="Chromosome"/>
</dbReference>
<reference evidence="8" key="1">
    <citation type="journal article" date="2021" name="Front. Microbiol.">
        <title>Generation of Tetracycline and Rifamycin Resistant Chlamydia Suis Recombinants.</title>
        <authorList>
            <person name="Marti H."/>
            <person name="Bommana S."/>
            <person name="Read T.D."/>
            <person name="Pesch T."/>
            <person name="Prahauser B."/>
            <person name="Dean D."/>
            <person name="Borel N."/>
        </authorList>
    </citation>
    <scope>NUCLEOTIDE SEQUENCE</scope>
    <source>
        <strain evidence="8">208.1</strain>
    </source>
</reference>
<keyword evidence="4" id="KW-0143">Chaperone</keyword>
<gene>
    <name evidence="8" type="ORF">INQ84_01050</name>
</gene>
<keyword evidence="2" id="KW-0547">Nucleotide-binding</keyword>
<keyword evidence="5" id="KW-0413">Isomerase</keyword>
<evidence type="ECO:0000256" key="3">
    <source>
        <dbReference type="ARBA" id="ARBA00022840"/>
    </source>
</evidence>